<evidence type="ECO:0000256" key="2">
    <source>
        <dbReference type="ARBA" id="ARBA00005983"/>
    </source>
</evidence>
<dbReference type="InterPro" id="IPR005218">
    <property type="entry name" value="Diacylglycerol/lipid_kinase"/>
</dbReference>
<dbReference type="NCBIfam" id="TIGR00147">
    <property type="entry name" value="YegS/Rv2252/BmrU family lipid kinase"/>
    <property type="match status" value="1"/>
</dbReference>
<reference evidence="14 15" key="1">
    <citation type="journal article" date="2015" name="Genome Announc.">
        <title>Expanding the biotechnology potential of lactobacilli through comparative genomics of 213 strains and associated genera.</title>
        <authorList>
            <person name="Sun Z."/>
            <person name="Harris H.M."/>
            <person name="McCann A."/>
            <person name="Guo C."/>
            <person name="Argimon S."/>
            <person name="Zhang W."/>
            <person name="Yang X."/>
            <person name="Jeffery I.B."/>
            <person name="Cooney J.C."/>
            <person name="Kagawa T.F."/>
            <person name="Liu W."/>
            <person name="Song Y."/>
            <person name="Salvetti E."/>
            <person name="Wrobel A."/>
            <person name="Rasinkangas P."/>
            <person name="Parkhill J."/>
            <person name="Rea M.C."/>
            <person name="O'Sullivan O."/>
            <person name="Ritari J."/>
            <person name="Douillard F.P."/>
            <person name="Paul Ross R."/>
            <person name="Yang R."/>
            <person name="Briner A.E."/>
            <person name="Felis G.E."/>
            <person name="de Vos W.M."/>
            <person name="Barrangou R."/>
            <person name="Klaenhammer T.R."/>
            <person name="Caufield P.W."/>
            <person name="Cui Y."/>
            <person name="Zhang H."/>
            <person name="O'Toole P.W."/>
        </authorList>
    </citation>
    <scope>NUCLEOTIDE SEQUENCE [LARGE SCALE GENOMIC DNA]</scope>
    <source>
        <strain evidence="14 15">DSM 24301</strain>
    </source>
</reference>
<keyword evidence="15" id="KW-1185">Reference proteome</keyword>
<evidence type="ECO:0000256" key="8">
    <source>
        <dbReference type="ARBA" id="ARBA00022840"/>
    </source>
</evidence>
<keyword evidence="5" id="KW-0479">Metal-binding</keyword>
<dbReference type="SUPFAM" id="SSF111331">
    <property type="entry name" value="NAD kinase/diacylglycerol kinase-like"/>
    <property type="match status" value="1"/>
</dbReference>
<dbReference type="Proteomes" id="UP000050969">
    <property type="component" value="Unassembled WGS sequence"/>
</dbReference>
<dbReference type="InterPro" id="IPR001206">
    <property type="entry name" value="Diacylglycerol_kinase_cat_dom"/>
</dbReference>
<evidence type="ECO:0000313" key="14">
    <source>
        <dbReference type="EMBL" id="KRO15615.1"/>
    </source>
</evidence>
<keyword evidence="10" id="KW-0443">Lipid metabolism</keyword>
<keyword evidence="7 14" id="KW-0418">Kinase</keyword>
<keyword evidence="12" id="KW-1208">Phospholipid metabolism</keyword>
<evidence type="ECO:0000256" key="6">
    <source>
        <dbReference type="ARBA" id="ARBA00022741"/>
    </source>
</evidence>
<dbReference type="Pfam" id="PF19279">
    <property type="entry name" value="YegS_C"/>
    <property type="match status" value="1"/>
</dbReference>
<evidence type="ECO:0000256" key="9">
    <source>
        <dbReference type="ARBA" id="ARBA00022842"/>
    </source>
</evidence>
<keyword evidence="8" id="KW-0067">ATP-binding</keyword>
<evidence type="ECO:0000256" key="12">
    <source>
        <dbReference type="ARBA" id="ARBA00023264"/>
    </source>
</evidence>
<dbReference type="PATRIC" id="fig|1293598.4.peg.2486"/>
<dbReference type="STRING" id="1293598.IV56_GL002385"/>
<dbReference type="Gene3D" id="3.40.50.10330">
    <property type="entry name" value="Probable inorganic polyphosphate/atp-NAD kinase, domain 1"/>
    <property type="match status" value="1"/>
</dbReference>
<dbReference type="PROSITE" id="PS50146">
    <property type="entry name" value="DAGK"/>
    <property type="match status" value="1"/>
</dbReference>
<evidence type="ECO:0000256" key="1">
    <source>
        <dbReference type="ARBA" id="ARBA00001946"/>
    </source>
</evidence>
<dbReference type="Pfam" id="PF00781">
    <property type="entry name" value="DAGK_cat"/>
    <property type="match status" value="1"/>
</dbReference>
<comment type="caution">
    <text evidence="14">The sequence shown here is derived from an EMBL/GenBank/DDBJ whole genome shotgun (WGS) entry which is preliminary data.</text>
</comment>
<evidence type="ECO:0000256" key="5">
    <source>
        <dbReference type="ARBA" id="ARBA00022723"/>
    </source>
</evidence>
<dbReference type="SMART" id="SM00046">
    <property type="entry name" value="DAGKc"/>
    <property type="match status" value="1"/>
</dbReference>
<keyword evidence="6" id="KW-0547">Nucleotide-binding</keyword>
<evidence type="ECO:0000259" key="13">
    <source>
        <dbReference type="PROSITE" id="PS50146"/>
    </source>
</evidence>
<dbReference type="AlphaFoldDB" id="A0A0R2MPQ4"/>
<evidence type="ECO:0000256" key="11">
    <source>
        <dbReference type="ARBA" id="ARBA00023209"/>
    </source>
</evidence>
<sequence>MIKMTTMTIIYNPHAGHNTGEWAAKRLQSAVVSHGGTAELAPTKSAGDATQLARHAESAIVVAVGGDGTISEVVAGLVPRETPPILGIIPQGTVNNLARVLQIPPLPDLAIRNILTASARPIDVGQVNDHYMISTMTLGVLANVAVSVTQKEKQRFGPLAFLARGAKVLAQHQHWQLQLESPQHQWTKDTQLMLVTMTNSVGGFTNFAPQAKPDDGKFHVFVAPKLSIWHSLRALPYFLSGKFSKFPGMTYFTATELTVTANKKLRTRIDGDPSTHLPLEMKVISDHIRVLAPKKD</sequence>
<dbReference type="Gene3D" id="2.60.200.40">
    <property type="match status" value="1"/>
</dbReference>
<gene>
    <name evidence="14" type="ORF">IV56_GL002385</name>
</gene>
<dbReference type="InterPro" id="IPR045540">
    <property type="entry name" value="YegS/DAGK_C"/>
</dbReference>
<organism evidence="14 15">
    <name type="scientific">Lacticaseibacillus saniviri JCM 17471 = DSM 24301</name>
    <dbReference type="NCBI Taxonomy" id="1293598"/>
    <lineage>
        <taxon>Bacteria</taxon>
        <taxon>Bacillati</taxon>
        <taxon>Bacillota</taxon>
        <taxon>Bacilli</taxon>
        <taxon>Lactobacillales</taxon>
        <taxon>Lactobacillaceae</taxon>
        <taxon>Lacticaseibacillus</taxon>
    </lineage>
</organism>
<dbReference type="GO" id="GO:0046872">
    <property type="term" value="F:metal ion binding"/>
    <property type="evidence" value="ECO:0007669"/>
    <property type="project" value="UniProtKB-KW"/>
</dbReference>
<dbReference type="InterPro" id="IPR016064">
    <property type="entry name" value="NAD/diacylglycerol_kinase_sf"/>
</dbReference>
<keyword evidence="4" id="KW-0808">Transferase</keyword>
<dbReference type="PANTHER" id="PTHR12358:SF106">
    <property type="entry name" value="LIPID KINASE YEGS"/>
    <property type="match status" value="1"/>
</dbReference>
<dbReference type="GO" id="GO:0004143">
    <property type="term" value="F:ATP-dependent diacylglycerol kinase activity"/>
    <property type="evidence" value="ECO:0007669"/>
    <property type="project" value="TreeGrafter"/>
</dbReference>
<keyword evidence="3" id="KW-0444">Lipid biosynthesis</keyword>
<keyword evidence="9" id="KW-0460">Magnesium</keyword>
<comment type="similarity">
    <text evidence="2">Belongs to the diacylglycerol/lipid kinase family.</text>
</comment>
<evidence type="ECO:0000313" key="15">
    <source>
        <dbReference type="Proteomes" id="UP000050969"/>
    </source>
</evidence>
<accession>A0A0R2MPQ4</accession>
<evidence type="ECO:0000256" key="7">
    <source>
        <dbReference type="ARBA" id="ARBA00022777"/>
    </source>
</evidence>
<proteinExistence type="inferred from homology"/>
<protein>
    <submittedName>
        <fullName evidence="14">Lipid kinase from diacylglycerol kinase family</fullName>
    </submittedName>
</protein>
<dbReference type="GO" id="GO:0005886">
    <property type="term" value="C:plasma membrane"/>
    <property type="evidence" value="ECO:0007669"/>
    <property type="project" value="TreeGrafter"/>
</dbReference>
<evidence type="ECO:0000256" key="4">
    <source>
        <dbReference type="ARBA" id="ARBA00022679"/>
    </source>
</evidence>
<dbReference type="InterPro" id="IPR017438">
    <property type="entry name" value="ATP-NAD_kinase_N"/>
</dbReference>
<dbReference type="EMBL" id="JQCE01000064">
    <property type="protein sequence ID" value="KRO15615.1"/>
    <property type="molecule type" value="Genomic_DNA"/>
</dbReference>
<dbReference type="GO" id="GO:0008654">
    <property type="term" value="P:phospholipid biosynthetic process"/>
    <property type="evidence" value="ECO:0007669"/>
    <property type="project" value="UniProtKB-KW"/>
</dbReference>
<dbReference type="InterPro" id="IPR050187">
    <property type="entry name" value="Lipid_Phosphate_FormReg"/>
</dbReference>
<evidence type="ECO:0000256" key="3">
    <source>
        <dbReference type="ARBA" id="ARBA00022516"/>
    </source>
</evidence>
<name>A0A0R2MPQ4_9LACO</name>
<evidence type="ECO:0000256" key="10">
    <source>
        <dbReference type="ARBA" id="ARBA00023098"/>
    </source>
</evidence>
<feature type="domain" description="DAGKc" evidence="13">
    <location>
        <begin position="2"/>
        <end position="131"/>
    </location>
</feature>
<comment type="cofactor">
    <cofactor evidence="1">
        <name>Mg(2+)</name>
        <dbReference type="ChEBI" id="CHEBI:18420"/>
    </cofactor>
</comment>
<dbReference type="GO" id="GO:0005524">
    <property type="term" value="F:ATP binding"/>
    <property type="evidence" value="ECO:0007669"/>
    <property type="project" value="UniProtKB-KW"/>
</dbReference>
<dbReference type="PANTHER" id="PTHR12358">
    <property type="entry name" value="SPHINGOSINE KINASE"/>
    <property type="match status" value="1"/>
</dbReference>
<keyword evidence="11" id="KW-0594">Phospholipid biosynthesis</keyword>